<keyword evidence="1" id="KW-0812">Transmembrane</keyword>
<dbReference type="AlphaFoldDB" id="A0A0E9R7R8"/>
<reference evidence="2" key="1">
    <citation type="submission" date="2014-11" db="EMBL/GenBank/DDBJ databases">
        <authorList>
            <person name="Amaro Gonzalez C."/>
        </authorList>
    </citation>
    <scope>NUCLEOTIDE SEQUENCE</scope>
</reference>
<protein>
    <submittedName>
        <fullName evidence="2">Uncharacterized protein</fullName>
    </submittedName>
</protein>
<name>A0A0E9R7R8_ANGAN</name>
<evidence type="ECO:0000256" key="1">
    <source>
        <dbReference type="SAM" id="Phobius"/>
    </source>
</evidence>
<sequence length="64" mass="7112">MARGFSKCDKAKSNSKTCARVCVCVCLCVCMCVCSLKTTGIEGILWSLLKRTFIQIIAQYSKLR</sequence>
<keyword evidence="1" id="KW-1133">Transmembrane helix</keyword>
<organism evidence="2">
    <name type="scientific">Anguilla anguilla</name>
    <name type="common">European freshwater eel</name>
    <name type="synonym">Muraena anguilla</name>
    <dbReference type="NCBI Taxonomy" id="7936"/>
    <lineage>
        <taxon>Eukaryota</taxon>
        <taxon>Metazoa</taxon>
        <taxon>Chordata</taxon>
        <taxon>Craniata</taxon>
        <taxon>Vertebrata</taxon>
        <taxon>Euteleostomi</taxon>
        <taxon>Actinopterygii</taxon>
        <taxon>Neopterygii</taxon>
        <taxon>Teleostei</taxon>
        <taxon>Anguilliformes</taxon>
        <taxon>Anguillidae</taxon>
        <taxon>Anguilla</taxon>
    </lineage>
</organism>
<feature type="transmembrane region" description="Helical" evidence="1">
    <location>
        <begin position="21"/>
        <end position="41"/>
    </location>
</feature>
<accession>A0A0E9R7R8</accession>
<reference evidence="2" key="2">
    <citation type="journal article" date="2015" name="Fish Shellfish Immunol.">
        <title>Early steps in the European eel (Anguilla anguilla)-Vibrio vulnificus interaction in the gills: Role of the RtxA13 toxin.</title>
        <authorList>
            <person name="Callol A."/>
            <person name="Pajuelo D."/>
            <person name="Ebbesson L."/>
            <person name="Teles M."/>
            <person name="MacKenzie S."/>
            <person name="Amaro C."/>
        </authorList>
    </citation>
    <scope>NUCLEOTIDE SEQUENCE</scope>
</reference>
<keyword evidence="1" id="KW-0472">Membrane</keyword>
<dbReference type="EMBL" id="GBXM01083413">
    <property type="protein sequence ID" value="JAH25164.1"/>
    <property type="molecule type" value="Transcribed_RNA"/>
</dbReference>
<proteinExistence type="predicted"/>
<evidence type="ECO:0000313" key="2">
    <source>
        <dbReference type="EMBL" id="JAH25164.1"/>
    </source>
</evidence>